<reference evidence="4 5" key="1">
    <citation type="journal article" date="2020" name="Phytopathology">
        <title>Genome Sequence Resources of Colletotrichum truncatum, C. plurivorum, C. musicola, and C. sojae: Four Species Pathogenic to Soybean (Glycine max).</title>
        <authorList>
            <person name="Rogerio F."/>
            <person name="Boufleur T.R."/>
            <person name="Ciampi-Guillardi M."/>
            <person name="Sukno S.A."/>
            <person name="Thon M.R."/>
            <person name="Massola Junior N.S."/>
            <person name="Baroncelli R."/>
        </authorList>
    </citation>
    <scope>NUCLEOTIDE SEQUENCE [LARGE SCALE GENOMIC DNA]</scope>
    <source>
        <strain evidence="4 5">LFN0009</strain>
    </source>
</reference>
<evidence type="ECO:0000313" key="4">
    <source>
        <dbReference type="EMBL" id="KAF6811533.1"/>
    </source>
</evidence>
<dbReference type="InterPro" id="IPR051609">
    <property type="entry name" value="NmrA/Isoflavone_reductase-like"/>
</dbReference>
<evidence type="ECO:0000259" key="3">
    <source>
        <dbReference type="Pfam" id="PF05368"/>
    </source>
</evidence>
<dbReference type="PANTHER" id="PTHR47706">
    <property type="entry name" value="NMRA-LIKE FAMILY PROTEIN"/>
    <property type="match status" value="1"/>
</dbReference>
<name>A0A8H6MX61_9PEZI</name>
<sequence length="314" mass="33738">MAFNRIAVYGHRGWAGSRIVEALIALGAPIKVLYRPGSDVSDLPAIVTTVEVDVDDEQALVDALQDVDIVISLVGHHGAQKQHAFVKAIPRTGVKLFSPSDLASRFDEEGLRFSGNKAKHDLEQAAKAAGIPTTVVLTGNFAEFALNTLALGVDIPGNRILYSGNSADERLNICTSSSTRDYVAAAYASIFASRPVSEIENRVIALTELAPTGREIAAGLAAKHGAPPSVLKHALERVSSELEDGLSSGSPLTVIWLGRKIWATGQQARLVGTDRWDVEGYEKATIDDLIVWGKLGAYREVPLPVQEYFENSLL</sequence>
<protein>
    <submittedName>
        <fullName evidence="4">NmrA-like family protein (Rossmann-fold NAD(P)(+)-binding protein)</fullName>
    </submittedName>
</protein>
<dbReference type="Pfam" id="PF05368">
    <property type="entry name" value="NmrA"/>
    <property type="match status" value="1"/>
</dbReference>
<keyword evidence="2" id="KW-0560">Oxidoreductase</keyword>
<dbReference type="Proteomes" id="UP000652219">
    <property type="component" value="Unassembled WGS sequence"/>
</dbReference>
<dbReference type="EMBL" id="WIGN01000073">
    <property type="protein sequence ID" value="KAF6811533.1"/>
    <property type="molecule type" value="Genomic_DNA"/>
</dbReference>
<dbReference type="InterPro" id="IPR036291">
    <property type="entry name" value="NAD(P)-bd_dom_sf"/>
</dbReference>
<keyword evidence="1" id="KW-0521">NADP</keyword>
<dbReference type="AlphaFoldDB" id="A0A8H6MX61"/>
<dbReference type="GO" id="GO:0016491">
    <property type="term" value="F:oxidoreductase activity"/>
    <property type="evidence" value="ECO:0007669"/>
    <property type="project" value="UniProtKB-KW"/>
</dbReference>
<dbReference type="Gene3D" id="3.40.50.720">
    <property type="entry name" value="NAD(P)-binding Rossmann-like Domain"/>
    <property type="match status" value="1"/>
</dbReference>
<feature type="domain" description="NmrA-like" evidence="3">
    <location>
        <begin position="5"/>
        <end position="152"/>
    </location>
</feature>
<gene>
    <name evidence="4" type="ORF">CSOJ01_05666</name>
</gene>
<evidence type="ECO:0000256" key="2">
    <source>
        <dbReference type="ARBA" id="ARBA00023002"/>
    </source>
</evidence>
<evidence type="ECO:0000313" key="5">
    <source>
        <dbReference type="Proteomes" id="UP000652219"/>
    </source>
</evidence>
<keyword evidence="5" id="KW-1185">Reference proteome</keyword>
<dbReference type="PANTHER" id="PTHR47706:SF9">
    <property type="entry name" value="NMRA-LIKE DOMAIN-CONTAINING PROTEIN-RELATED"/>
    <property type="match status" value="1"/>
</dbReference>
<dbReference type="SUPFAM" id="SSF51735">
    <property type="entry name" value="NAD(P)-binding Rossmann-fold domains"/>
    <property type="match status" value="1"/>
</dbReference>
<organism evidence="4 5">
    <name type="scientific">Colletotrichum sojae</name>
    <dbReference type="NCBI Taxonomy" id="2175907"/>
    <lineage>
        <taxon>Eukaryota</taxon>
        <taxon>Fungi</taxon>
        <taxon>Dikarya</taxon>
        <taxon>Ascomycota</taxon>
        <taxon>Pezizomycotina</taxon>
        <taxon>Sordariomycetes</taxon>
        <taxon>Hypocreomycetidae</taxon>
        <taxon>Glomerellales</taxon>
        <taxon>Glomerellaceae</taxon>
        <taxon>Colletotrichum</taxon>
        <taxon>Colletotrichum orchidearum species complex</taxon>
    </lineage>
</organism>
<dbReference type="InterPro" id="IPR008030">
    <property type="entry name" value="NmrA-like"/>
</dbReference>
<proteinExistence type="predicted"/>
<evidence type="ECO:0000256" key="1">
    <source>
        <dbReference type="ARBA" id="ARBA00022857"/>
    </source>
</evidence>
<comment type="caution">
    <text evidence="4">The sequence shown here is derived from an EMBL/GenBank/DDBJ whole genome shotgun (WGS) entry which is preliminary data.</text>
</comment>
<accession>A0A8H6MX61</accession>